<sequence>MTADTAQDAAPPRGPGLPLAGTTPAEGVSPEQAEAIKSVEAEFSELMTHVRRIIHENADRVSPGLNPGAYKVFTAIVRHGPLKASTLVERMMLDKGQLSRTVKDLQDLGLIARTPDPSDRRAHLLEATPLGIARLEEARSHHESLLYDTLLAWDVERVRDLAGLLHALTNGTTPDPR</sequence>
<proteinExistence type="predicted"/>
<evidence type="ECO:0000256" key="1">
    <source>
        <dbReference type="SAM" id="MobiDB-lite"/>
    </source>
</evidence>
<feature type="compositionally biased region" description="Low complexity" evidence="1">
    <location>
        <begin position="16"/>
        <end position="25"/>
    </location>
</feature>
<protein>
    <recommendedName>
        <fullName evidence="2">HTH marR-type domain-containing protein</fullName>
    </recommendedName>
</protein>
<feature type="domain" description="HTH marR-type" evidence="2">
    <location>
        <begin position="40"/>
        <end position="170"/>
    </location>
</feature>
<dbReference type="InterPro" id="IPR036390">
    <property type="entry name" value="WH_DNA-bd_sf"/>
</dbReference>
<reference evidence="3" key="2">
    <citation type="submission" date="2023-01" db="EMBL/GenBank/DDBJ databases">
        <authorList>
            <person name="Sun Q."/>
            <person name="Evtushenko L."/>
        </authorList>
    </citation>
    <scope>NUCLEOTIDE SEQUENCE</scope>
    <source>
        <strain evidence="3">VKM Ac-1020</strain>
    </source>
</reference>
<reference evidence="3" key="1">
    <citation type="journal article" date="2014" name="Int. J. Syst. Evol. Microbiol.">
        <title>Complete genome sequence of Corynebacterium casei LMG S-19264T (=DSM 44701T), isolated from a smear-ripened cheese.</title>
        <authorList>
            <consortium name="US DOE Joint Genome Institute (JGI-PGF)"/>
            <person name="Walter F."/>
            <person name="Albersmeier A."/>
            <person name="Kalinowski J."/>
            <person name="Ruckert C."/>
        </authorList>
    </citation>
    <scope>NUCLEOTIDE SEQUENCE</scope>
    <source>
        <strain evidence="3">VKM Ac-1020</strain>
    </source>
</reference>
<gene>
    <name evidence="3" type="ORF">GCM10017576_20550</name>
</gene>
<dbReference type="GO" id="GO:0006950">
    <property type="term" value="P:response to stress"/>
    <property type="evidence" value="ECO:0007669"/>
    <property type="project" value="TreeGrafter"/>
</dbReference>
<dbReference type="InterPro" id="IPR036388">
    <property type="entry name" value="WH-like_DNA-bd_sf"/>
</dbReference>
<evidence type="ECO:0000313" key="4">
    <source>
        <dbReference type="Proteomes" id="UP001142462"/>
    </source>
</evidence>
<dbReference type="PANTHER" id="PTHR33164:SF57">
    <property type="entry name" value="MARR-FAMILY TRANSCRIPTIONAL REGULATOR"/>
    <property type="match status" value="1"/>
</dbReference>
<dbReference type="PROSITE" id="PS50995">
    <property type="entry name" value="HTH_MARR_2"/>
    <property type="match status" value="1"/>
</dbReference>
<dbReference type="InterPro" id="IPR039422">
    <property type="entry name" value="MarR/SlyA-like"/>
</dbReference>
<dbReference type="SUPFAM" id="SSF46785">
    <property type="entry name" value="Winged helix' DNA-binding domain"/>
    <property type="match status" value="1"/>
</dbReference>
<accession>A0A9W6H4B1</accession>
<dbReference type="Proteomes" id="UP001142462">
    <property type="component" value="Unassembled WGS sequence"/>
</dbReference>
<dbReference type="AlphaFoldDB" id="A0A9W6H4B1"/>
<dbReference type="EMBL" id="BSEJ01000009">
    <property type="protein sequence ID" value="GLJ61925.1"/>
    <property type="molecule type" value="Genomic_DNA"/>
</dbReference>
<evidence type="ECO:0000259" key="2">
    <source>
        <dbReference type="PROSITE" id="PS50995"/>
    </source>
</evidence>
<dbReference type="Pfam" id="PF12802">
    <property type="entry name" value="MarR_2"/>
    <property type="match status" value="1"/>
</dbReference>
<name>A0A9W6H4B1_9MICO</name>
<dbReference type="SMART" id="SM00347">
    <property type="entry name" value="HTH_MARR"/>
    <property type="match status" value="1"/>
</dbReference>
<dbReference type="Gene3D" id="1.10.10.10">
    <property type="entry name" value="Winged helix-like DNA-binding domain superfamily/Winged helix DNA-binding domain"/>
    <property type="match status" value="1"/>
</dbReference>
<dbReference type="GO" id="GO:0003700">
    <property type="term" value="F:DNA-binding transcription factor activity"/>
    <property type="evidence" value="ECO:0007669"/>
    <property type="project" value="InterPro"/>
</dbReference>
<feature type="region of interest" description="Disordered" evidence="1">
    <location>
        <begin position="1"/>
        <end position="28"/>
    </location>
</feature>
<dbReference type="RefSeq" id="WP_271173634.1">
    <property type="nucleotide sequence ID" value="NZ_BSEJ01000009.1"/>
</dbReference>
<keyword evidence="4" id="KW-1185">Reference proteome</keyword>
<dbReference type="InterPro" id="IPR000835">
    <property type="entry name" value="HTH_MarR-typ"/>
</dbReference>
<evidence type="ECO:0000313" key="3">
    <source>
        <dbReference type="EMBL" id="GLJ61925.1"/>
    </source>
</evidence>
<comment type="caution">
    <text evidence="3">The sequence shown here is derived from an EMBL/GenBank/DDBJ whole genome shotgun (WGS) entry which is preliminary data.</text>
</comment>
<dbReference type="PANTHER" id="PTHR33164">
    <property type="entry name" value="TRANSCRIPTIONAL REGULATOR, MARR FAMILY"/>
    <property type="match status" value="1"/>
</dbReference>
<organism evidence="3 4">
    <name type="scientific">Microbacterium barkeri</name>
    <dbReference type="NCBI Taxonomy" id="33917"/>
    <lineage>
        <taxon>Bacteria</taxon>
        <taxon>Bacillati</taxon>
        <taxon>Actinomycetota</taxon>
        <taxon>Actinomycetes</taxon>
        <taxon>Micrococcales</taxon>
        <taxon>Microbacteriaceae</taxon>
        <taxon>Microbacterium</taxon>
    </lineage>
</organism>